<reference evidence="1" key="1">
    <citation type="journal article" date="2021" name="New Phytol.">
        <title>Evolutionary innovations through gain and loss of genes in the ectomycorrhizal Boletales.</title>
        <authorList>
            <person name="Wu G."/>
            <person name="Miyauchi S."/>
            <person name="Morin E."/>
            <person name="Kuo A."/>
            <person name="Drula E."/>
            <person name="Varga T."/>
            <person name="Kohler A."/>
            <person name="Feng B."/>
            <person name="Cao Y."/>
            <person name="Lipzen A."/>
            <person name="Daum C."/>
            <person name="Hundley H."/>
            <person name="Pangilinan J."/>
            <person name="Johnson J."/>
            <person name="Barry K."/>
            <person name="LaButti K."/>
            <person name="Ng V."/>
            <person name="Ahrendt S."/>
            <person name="Min B."/>
            <person name="Choi I.G."/>
            <person name="Park H."/>
            <person name="Plett J.M."/>
            <person name="Magnuson J."/>
            <person name="Spatafora J.W."/>
            <person name="Nagy L.G."/>
            <person name="Henrissat B."/>
            <person name="Grigoriev I.V."/>
            <person name="Yang Z.L."/>
            <person name="Xu J."/>
            <person name="Martin F.M."/>
        </authorList>
    </citation>
    <scope>NUCLEOTIDE SEQUENCE</scope>
    <source>
        <strain evidence="1">KKN 215</strain>
    </source>
</reference>
<name>A0A8K0XK85_9AGAR</name>
<dbReference type="Proteomes" id="UP000813824">
    <property type="component" value="Unassembled WGS sequence"/>
</dbReference>
<dbReference type="AlphaFoldDB" id="A0A8K0XK85"/>
<accession>A0A8K0XK85</accession>
<sequence>MPSLCGSVTCAVLAVRHEDSEIRRLGRGELRKRQKALSLVVLLPPLGPPIPLFYATEFGFPASARSLARWQSRLVHADSLGVPVTKRNELDGLDGLDEMDGHLGGVTQNPTSRASTTCPRLSPTSRSVLSYPSLHVTSSVLGILDRDWILGLDGACGLVKERRKHTYRERDGSDLRESEYGTCSNLKRSCLGCMFSFHSESSEKERAKTSGRPLYVSSARHGTNIQGVL</sequence>
<protein>
    <submittedName>
        <fullName evidence="1">Uncharacterized protein</fullName>
    </submittedName>
</protein>
<proteinExistence type="predicted"/>
<keyword evidence="2" id="KW-1185">Reference proteome</keyword>
<comment type="caution">
    <text evidence="1">The sequence shown here is derived from an EMBL/GenBank/DDBJ whole genome shotgun (WGS) entry which is preliminary data.</text>
</comment>
<organism evidence="1 2">
    <name type="scientific">Cristinia sonorae</name>
    <dbReference type="NCBI Taxonomy" id="1940300"/>
    <lineage>
        <taxon>Eukaryota</taxon>
        <taxon>Fungi</taxon>
        <taxon>Dikarya</taxon>
        <taxon>Basidiomycota</taxon>
        <taxon>Agaricomycotina</taxon>
        <taxon>Agaricomycetes</taxon>
        <taxon>Agaricomycetidae</taxon>
        <taxon>Agaricales</taxon>
        <taxon>Pleurotineae</taxon>
        <taxon>Stephanosporaceae</taxon>
        <taxon>Cristinia</taxon>
    </lineage>
</organism>
<evidence type="ECO:0000313" key="1">
    <source>
        <dbReference type="EMBL" id="KAH8078420.1"/>
    </source>
</evidence>
<dbReference type="EMBL" id="JAEVFJ010000059">
    <property type="protein sequence ID" value="KAH8078420.1"/>
    <property type="molecule type" value="Genomic_DNA"/>
</dbReference>
<gene>
    <name evidence="1" type="ORF">BXZ70DRAFT_662599</name>
</gene>
<evidence type="ECO:0000313" key="2">
    <source>
        <dbReference type="Proteomes" id="UP000813824"/>
    </source>
</evidence>